<name>A0AAD5UUD5_9APHY</name>
<sequence>MAPTTDVAKPRKSSMGRQTSTSVPDRMFEPSDNWKQSHPGGSEYQDGFGRERAYESSFDYNRRPERSPERLSRDNYNYQEGRYPYRSPPHVNRDIPSYTNPRSNVYRPQYGDRESWESRYPPDSFTSPSPTRPEGRPREQHVPYEPRPRLGFAAARDPPPITSPQPSPPNTRNSWVEGGRRGSIHSNFGDNRRPPHYTPSDTQRAAYRSRSSSFSSEISRSRYQQPQFKAKSPSPDNHTESLASTPHGDRTAASRVPSPVSPASDLMNQDVPHQQSPKPVTPHEVEQPDDHDIYGQSGPTGISVSETSKDVLGVNISTDVTIAPTGMSPSSEIPPIHHPTSFPEVIDLVSEESAPGLADISQSFEIEALEPVVDEPPHEIVPSRQQTASPSIPATPVEEPKETRVVTTAIIPQTVVVPERPPPPPSPVQVQSLSHALQMVVMMRLRCDHQTREERVAPVLAANMVLAGASSSKSSVVPSSPSVVHEVVQGERRKAREEVFSSVKPSLEVRFAQREVDLNEKVQRLREEYLTLHDRWLLHCAKLDEKAKAGALEEAAATAGRTTRRTTANLGDAVRSDLEMEQIIASLGNEELTDANHLSARNAATIPDMITVTNGEIDHLYDDTNNLVDDPVDFYAPRTGTDDWTEDESISSCGRKRGRGRKSTKKKGNALLADILKRDAEVSREHTPVTTAGRRTKPVLVTNGETKKPPAGRRHASQVEQTPASTPTPDPEPEPRKKRRRVTTARAAASMEQDATQNDIDAEARPKRGRKARKVKAADTATTNSPIVGNEEAGSLPAETKFIDQTELTASAKRKSQQGNVVWSDEDKAQFLILLSQYGDDFKRIAASMPNKTTVQVSSFYKSNLIEMDLEKVASGAPKCSPTPEASLDAWKDGTSGILTPNSGITGTPSEAILLNGSMETRFRVNGRPIPSRSSPNDQSSTDPVRFRSTTVESSQPRRSASAEPGRFMEVHPVLPSGSTSDTLSTSNDLPLGAVIPVPIAHPSPFAASLTTTFPSSFPYTNLSPSHFTNGGHGSGPRPPSGAGVQASSDISGSGSPAVGPSVHTFDASFTRWTHQS</sequence>
<dbReference type="Gene3D" id="1.20.58.1880">
    <property type="match status" value="1"/>
</dbReference>
<comment type="caution">
    <text evidence="3">The sequence shown here is derived from an EMBL/GenBank/DDBJ whole genome shotgun (WGS) entry which is preliminary data.</text>
</comment>
<feature type="region of interest" description="Disordered" evidence="1">
    <location>
        <begin position="1"/>
        <end position="307"/>
    </location>
</feature>
<dbReference type="PROSITE" id="PS51293">
    <property type="entry name" value="SANT"/>
    <property type="match status" value="1"/>
</dbReference>
<protein>
    <recommendedName>
        <fullName evidence="2">SANT domain-containing protein</fullName>
    </recommendedName>
</protein>
<dbReference type="InterPro" id="IPR001005">
    <property type="entry name" value="SANT/Myb"/>
</dbReference>
<reference evidence="3" key="1">
    <citation type="submission" date="2022-07" db="EMBL/GenBank/DDBJ databases">
        <title>Genome Sequence of Physisporinus lineatus.</title>
        <authorList>
            <person name="Buettner E."/>
        </authorList>
    </citation>
    <scope>NUCLEOTIDE SEQUENCE</scope>
    <source>
        <strain evidence="3">VT162</strain>
    </source>
</reference>
<dbReference type="InterPro" id="IPR017884">
    <property type="entry name" value="SANT_dom"/>
</dbReference>
<feature type="compositionally biased region" description="Basic and acidic residues" evidence="1">
    <location>
        <begin position="48"/>
        <end position="73"/>
    </location>
</feature>
<dbReference type="Proteomes" id="UP001212997">
    <property type="component" value="Unassembled WGS sequence"/>
</dbReference>
<organism evidence="3 4">
    <name type="scientific">Meripilus lineatus</name>
    <dbReference type="NCBI Taxonomy" id="2056292"/>
    <lineage>
        <taxon>Eukaryota</taxon>
        <taxon>Fungi</taxon>
        <taxon>Dikarya</taxon>
        <taxon>Basidiomycota</taxon>
        <taxon>Agaricomycotina</taxon>
        <taxon>Agaricomycetes</taxon>
        <taxon>Polyporales</taxon>
        <taxon>Meripilaceae</taxon>
        <taxon>Meripilus</taxon>
    </lineage>
</organism>
<feature type="compositionally biased region" description="Basic and acidic residues" evidence="1">
    <location>
        <begin position="133"/>
        <end position="148"/>
    </location>
</feature>
<feature type="region of interest" description="Disordered" evidence="1">
    <location>
        <begin position="381"/>
        <end position="401"/>
    </location>
</feature>
<feature type="compositionally biased region" description="Basic and acidic residues" evidence="1">
    <location>
        <begin position="281"/>
        <end position="293"/>
    </location>
</feature>
<dbReference type="PANTHER" id="PTHR13992:SF39">
    <property type="entry name" value="SMRTER, ISOFORM G"/>
    <property type="match status" value="1"/>
</dbReference>
<feature type="compositionally biased region" description="Polar residues" evidence="1">
    <location>
        <begin position="234"/>
        <end position="244"/>
    </location>
</feature>
<evidence type="ECO:0000313" key="3">
    <source>
        <dbReference type="EMBL" id="KAJ3478041.1"/>
    </source>
</evidence>
<dbReference type="InterPro" id="IPR051571">
    <property type="entry name" value="N-CoR_corepressor"/>
</dbReference>
<feature type="compositionally biased region" description="Basic residues" evidence="1">
    <location>
        <begin position="654"/>
        <end position="668"/>
    </location>
</feature>
<evidence type="ECO:0000313" key="4">
    <source>
        <dbReference type="Proteomes" id="UP001212997"/>
    </source>
</evidence>
<evidence type="ECO:0000259" key="2">
    <source>
        <dbReference type="PROSITE" id="PS51293"/>
    </source>
</evidence>
<proteinExistence type="predicted"/>
<gene>
    <name evidence="3" type="ORF">NLI96_g10039</name>
</gene>
<feature type="region of interest" description="Disordered" evidence="1">
    <location>
        <begin position="682"/>
        <end position="792"/>
    </location>
</feature>
<keyword evidence="4" id="KW-1185">Reference proteome</keyword>
<feature type="region of interest" description="Disordered" evidence="1">
    <location>
        <begin position="875"/>
        <end position="910"/>
    </location>
</feature>
<feature type="compositionally biased region" description="Low complexity" evidence="1">
    <location>
        <begin position="1052"/>
        <end position="1063"/>
    </location>
</feature>
<feature type="compositionally biased region" description="Low complexity" evidence="1">
    <location>
        <begin position="975"/>
        <end position="986"/>
    </location>
</feature>
<dbReference type="PANTHER" id="PTHR13992">
    <property type="entry name" value="NUCLEAR RECEPTOR CO-REPRESSOR RELATED NCOR"/>
    <property type="match status" value="1"/>
</dbReference>
<dbReference type="SMART" id="SM00717">
    <property type="entry name" value="SANT"/>
    <property type="match status" value="1"/>
</dbReference>
<feature type="region of interest" description="Disordered" evidence="1">
    <location>
        <begin position="924"/>
        <end position="986"/>
    </location>
</feature>
<dbReference type="SUPFAM" id="SSF46689">
    <property type="entry name" value="Homeodomain-like"/>
    <property type="match status" value="1"/>
</dbReference>
<dbReference type="GO" id="GO:0034967">
    <property type="term" value="C:Set3 complex"/>
    <property type="evidence" value="ECO:0007669"/>
    <property type="project" value="TreeGrafter"/>
</dbReference>
<evidence type="ECO:0000256" key="1">
    <source>
        <dbReference type="SAM" id="MobiDB-lite"/>
    </source>
</evidence>
<accession>A0AAD5UUD5</accession>
<feature type="compositionally biased region" description="Low complexity" evidence="1">
    <location>
        <begin position="208"/>
        <end position="222"/>
    </location>
</feature>
<feature type="compositionally biased region" description="Polar residues" evidence="1">
    <location>
        <begin position="897"/>
        <end position="909"/>
    </location>
</feature>
<feature type="compositionally biased region" description="Pro residues" evidence="1">
    <location>
        <begin position="157"/>
        <end position="169"/>
    </location>
</feature>
<dbReference type="Pfam" id="PF00249">
    <property type="entry name" value="Myb_DNA-binding"/>
    <property type="match status" value="1"/>
</dbReference>
<feature type="compositionally biased region" description="Polar residues" evidence="1">
    <location>
        <begin position="297"/>
        <end position="306"/>
    </location>
</feature>
<dbReference type="CDD" id="cd00167">
    <property type="entry name" value="SANT"/>
    <property type="match status" value="1"/>
</dbReference>
<feature type="domain" description="SANT" evidence="2">
    <location>
        <begin position="818"/>
        <end position="869"/>
    </location>
</feature>
<feature type="region of interest" description="Disordered" evidence="1">
    <location>
        <begin position="1028"/>
        <end position="1077"/>
    </location>
</feature>
<feature type="compositionally biased region" description="Low complexity" evidence="1">
    <location>
        <begin position="253"/>
        <end position="264"/>
    </location>
</feature>
<dbReference type="GO" id="GO:0006357">
    <property type="term" value="P:regulation of transcription by RNA polymerase II"/>
    <property type="evidence" value="ECO:0007669"/>
    <property type="project" value="TreeGrafter"/>
</dbReference>
<dbReference type="InterPro" id="IPR009057">
    <property type="entry name" value="Homeodomain-like_sf"/>
</dbReference>
<feature type="region of interest" description="Disordered" evidence="1">
    <location>
        <begin position="639"/>
        <end position="669"/>
    </location>
</feature>
<dbReference type="EMBL" id="JANAWD010000543">
    <property type="protein sequence ID" value="KAJ3478041.1"/>
    <property type="molecule type" value="Genomic_DNA"/>
</dbReference>
<feature type="compositionally biased region" description="Polar residues" evidence="1">
    <location>
        <begin position="932"/>
        <end position="959"/>
    </location>
</feature>
<feature type="compositionally biased region" description="Polar residues" evidence="1">
    <location>
        <begin position="383"/>
        <end position="392"/>
    </location>
</feature>
<dbReference type="AlphaFoldDB" id="A0AAD5UUD5"/>